<dbReference type="InterPro" id="IPR035500">
    <property type="entry name" value="NHR-like_dom_sf"/>
</dbReference>
<organism evidence="5 6">
    <name type="scientific">Steinernema hermaphroditum</name>
    <dbReference type="NCBI Taxonomy" id="289476"/>
    <lineage>
        <taxon>Eukaryota</taxon>
        <taxon>Metazoa</taxon>
        <taxon>Ecdysozoa</taxon>
        <taxon>Nematoda</taxon>
        <taxon>Chromadorea</taxon>
        <taxon>Rhabditida</taxon>
        <taxon>Tylenchina</taxon>
        <taxon>Panagrolaimomorpha</taxon>
        <taxon>Strongyloidoidea</taxon>
        <taxon>Steinernematidae</taxon>
        <taxon>Steinernema</taxon>
    </lineage>
</organism>
<reference evidence="5" key="1">
    <citation type="submission" date="2023-06" db="EMBL/GenBank/DDBJ databases">
        <title>Genomic analysis of the entomopathogenic nematode Steinernema hermaphroditum.</title>
        <authorList>
            <person name="Schwarz E.M."/>
            <person name="Heppert J.K."/>
            <person name="Baniya A."/>
            <person name="Schwartz H.T."/>
            <person name="Tan C.-H."/>
            <person name="Antoshechkin I."/>
            <person name="Sternberg P.W."/>
            <person name="Goodrich-Blair H."/>
            <person name="Dillman A.R."/>
        </authorList>
    </citation>
    <scope>NUCLEOTIDE SEQUENCE</scope>
    <source>
        <strain evidence="5">PS9179</strain>
        <tissue evidence="5">Whole animal</tissue>
    </source>
</reference>
<evidence type="ECO:0000256" key="2">
    <source>
        <dbReference type="ARBA" id="ARBA00023163"/>
    </source>
</evidence>
<keyword evidence="3" id="KW-0675">Receptor</keyword>
<keyword evidence="6" id="KW-1185">Reference proteome</keyword>
<dbReference type="EMBL" id="JAUCMV010000005">
    <property type="protein sequence ID" value="KAK0397848.1"/>
    <property type="molecule type" value="Genomic_DNA"/>
</dbReference>
<evidence type="ECO:0000259" key="4">
    <source>
        <dbReference type="Pfam" id="PF00104"/>
    </source>
</evidence>
<dbReference type="Proteomes" id="UP001175271">
    <property type="component" value="Unassembled WGS sequence"/>
</dbReference>
<accession>A0AA39LHW8</accession>
<comment type="caution">
    <text evidence="5">The sequence shown here is derived from an EMBL/GenBank/DDBJ whole genome shotgun (WGS) entry which is preliminary data.</text>
</comment>
<sequence>MNPNQLAFAFDGTPGDSTLREMWNSKSMVNIAEASRLFRNLRFSKLQKCNPNIQSGASTSDSSYSFEMYKEMVWEERDSAHLFISKLKLFEGLSPEDQAILHAEFMKAWLPYMFGVWTAMNNGAAISRCYTSPNTYFELNVDVLRSLLITNFSDVKPYVPFDFDSMGKQFYAIICHHLRQIAPLFRVEDSDVDLAIQLIFILLNSGRDLSGEGRSVIQNAANQLFRELHKYCNMRKVDFAEKTGDLLSLYHKISEGTRLFNEILCTMQVHCGPDHFFYLMPKRIRKMWACPMKTASLPSSPDLDSH</sequence>
<evidence type="ECO:0000256" key="3">
    <source>
        <dbReference type="ARBA" id="ARBA00023170"/>
    </source>
</evidence>
<proteinExistence type="predicted"/>
<dbReference type="Pfam" id="PF00104">
    <property type="entry name" value="Hormone_recep"/>
    <property type="match status" value="1"/>
</dbReference>
<evidence type="ECO:0000313" key="5">
    <source>
        <dbReference type="EMBL" id="KAK0397848.1"/>
    </source>
</evidence>
<dbReference type="Gene3D" id="1.10.565.10">
    <property type="entry name" value="Retinoid X Receptor"/>
    <property type="match status" value="1"/>
</dbReference>
<dbReference type="InterPro" id="IPR000536">
    <property type="entry name" value="Nucl_hrmn_rcpt_lig-bd"/>
</dbReference>
<keyword evidence="2" id="KW-0804">Transcription</keyword>
<dbReference type="AlphaFoldDB" id="A0AA39LHW8"/>
<keyword evidence="1" id="KW-0805">Transcription regulation</keyword>
<protein>
    <recommendedName>
        <fullName evidence="4">NR LBD domain-containing protein</fullName>
    </recommendedName>
</protein>
<name>A0AA39LHW8_9BILA</name>
<feature type="domain" description="NR LBD" evidence="4">
    <location>
        <begin position="83"/>
        <end position="268"/>
    </location>
</feature>
<evidence type="ECO:0000256" key="1">
    <source>
        <dbReference type="ARBA" id="ARBA00023015"/>
    </source>
</evidence>
<gene>
    <name evidence="5" type="ORF">QR680_002303</name>
</gene>
<evidence type="ECO:0000313" key="6">
    <source>
        <dbReference type="Proteomes" id="UP001175271"/>
    </source>
</evidence>
<dbReference type="SUPFAM" id="SSF48508">
    <property type="entry name" value="Nuclear receptor ligand-binding domain"/>
    <property type="match status" value="1"/>
</dbReference>